<proteinExistence type="predicted"/>
<keyword evidence="2" id="KW-0812">Transmembrane</keyword>
<dbReference type="PANTHER" id="PTHR35371">
    <property type="entry name" value="INNER MEMBRANE PROTEIN"/>
    <property type="match status" value="1"/>
</dbReference>
<dbReference type="GO" id="GO:0016020">
    <property type="term" value="C:membrane"/>
    <property type="evidence" value="ECO:0007669"/>
    <property type="project" value="UniProtKB-SubCell"/>
</dbReference>
<comment type="subcellular location">
    <subcellularLocation>
        <location evidence="1">Membrane</location>
    </subcellularLocation>
</comment>
<dbReference type="Gene3D" id="1.20.120.550">
    <property type="entry name" value="Membrane associated eicosanoid/glutathione metabolism-like domain"/>
    <property type="match status" value="1"/>
</dbReference>
<evidence type="ECO:0000313" key="6">
    <source>
        <dbReference type="Proteomes" id="UP000284842"/>
    </source>
</evidence>
<protein>
    <submittedName>
        <fullName evidence="5">Uncharacterized protein</fullName>
    </submittedName>
</protein>
<keyword evidence="4" id="KW-0472">Membrane</keyword>
<evidence type="ECO:0000256" key="2">
    <source>
        <dbReference type="ARBA" id="ARBA00022692"/>
    </source>
</evidence>
<dbReference type="InterPro" id="IPR023352">
    <property type="entry name" value="MAPEG-like_dom_sf"/>
</dbReference>
<accession>A0A409W319</accession>
<dbReference type="OrthoDB" id="2122304at2759"/>
<keyword evidence="3" id="KW-1133">Transmembrane helix</keyword>
<dbReference type="Pfam" id="PF01124">
    <property type="entry name" value="MAPEG"/>
    <property type="match status" value="1"/>
</dbReference>
<comment type="caution">
    <text evidence="5">The sequence shown here is derived from an EMBL/GenBank/DDBJ whole genome shotgun (WGS) entry which is preliminary data.</text>
</comment>
<name>A0A409W319_9AGAR</name>
<dbReference type="SUPFAM" id="SSF161084">
    <property type="entry name" value="MAPEG domain-like"/>
    <property type="match status" value="1"/>
</dbReference>
<dbReference type="InterPro" id="IPR001129">
    <property type="entry name" value="Membr-assoc_MAPEG"/>
</dbReference>
<dbReference type="Proteomes" id="UP000284842">
    <property type="component" value="Unassembled WGS sequence"/>
</dbReference>
<evidence type="ECO:0000256" key="1">
    <source>
        <dbReference type="ARBA" id="ARBA00004370"/>
    </source>
</evidence>
<evidence type="ECO:0000256" key="3">
    <source>
        <dbReference type="ARBA" id="ARBA00022989"/>
    </source>
</evidence>
<keyword evidence="6" id="KW-1185">Reference proteome</keyword>
<gene>
    <name evidence="5" type="ORF">CVT24_001549</name>
</gene>
<dbReference type="EMBL" id="NHTK01005847">
    <property type="protein sequence ID" value="PPQ72875.1"/>
    <property type="molecule type" value="Genomic_DNA"/>
</dbReference>
<dbReference type="PANTHER" id="PTHR35371:SF1">
    <property type="entry name" value="BLR7753 PROTEIN"/>
    <property type="match status" value="1"/>
</dbReference>
<sequence>MIFGSVDLASPLSLYSIPVVWFTSFYPATWKFLSIDRTIGYDNVQPRSNVTNPRLSPEYAKRLERMVGAHNNGNENAPLWYAAIIVGNYAGLDNKWLNTMAAYYVVTRVLYNQVYINHNGIANGWLRTGLYFFGLSLPLRILIKAGQKIAGHD</sequence>
<reference evidence="5 6" key="1">
    <citation type="journal article" date="2018" name="Evol. Lett.">
        <title>Horizontal gene cluster transfer increased hallucinogenic mushroom diversity.</title>
        <authorList>
            <person name="Reynolds H.T."/>
            <person name="Vijayakumar V."/>
            <person name="Gluck-Thaler E."/>
            <person name="Korotkin H.B."/>
            <person name="Matheny P.B."/>
            <person name="Slot J.C."/>
        </authorList>
    </citation>
    <scope>NUCLEOTIDE SEQUENCE [LARGE SCALE GENOMIC DNA]</scope>
    <source>
        <strain evidence="5 6">2629</strain>
    </source>
</reference>
<organism evidence="5 6">
    <name type="scientific">Panaeolus cyanescens</name>
    <dbReference type="NCBI Taxonomy" id="181874"/>
    <lineage>
        <taxon>Eukaryota</taxon>
        <taxon>Fungi</taxon>
        <taxon>Dikarya</taxon>
        <taxon>Basidiomycota</taxon>
        <taxon>Agaricomycotina</taxon>
        <taxon>Agaricomycetes</taxon>
        <taxon>Agaricomycetidae</taxon>
        <taxon>Agaricales</taxon>
        <taxon>Agaricineae</taxon>
        <taxon>Galeropsidaceae</taxon>
        <taxon>Panaeolus</taxon>
    </lineage>
</organism>
<evidence type="ECO:0000313" key="5">
    <source>
        <dbReference type="EMBL" id="PPQ72875.1"/>
    </source>
</evidence>
<evidence type="ECO:0000256" key="4">
    <source>
        <dbReference type="ARBA" id="ARBA00023136"/>
    </source>
</evidence>
<dbReference type="AlphaFoldDB" id="A0A409W319"/>
<dbReference type="InParanoid" id="A0A409W319"/>